<dbReference type="Proteomes" id="UP001501624">
    <property type="component" value="Unassembled WGS sequence"/>
</dbReference>
<dbReference type="Pfam" id="PF13454">
    <property type="entry name" value="NAD_binding_9"/>
    <property type="match status" value="1"/>
</dbReference>
<accession>A0ABP7JEG6</accession>
<gene>
    <name evidence="2" type="ORF">GCM10022380_71660</name>
</gene>
<sequence length="581" mass="62698">MLERLVVRLAAAPRSATIWAVEPVEPGPGRVWRTRQSGWYATNATAGELTAHSPDSPFPGRDFAAWSAVAPHEYPSRRHYGAYLRETFHRLCVEAPDGVEIRPVTTQVTGLTRTANGLRLRLPDRTILADKVVLTTGHSDLEPSEEDRRLRASGRVLGPGIAADLPLDDIPAGETVAVRGLGLTFYDVVRSLTLGRGGRFTRADGQLRYVPSGDEPLIVAGSRSGLPFLARAQVHRPDLAPDPVLLTTARLDRLRTAALDARGSTKLDFAAEVEPLIWAEVEHAYYRRIVGLRDGEDEAARFTAAFPDVVDERDRVDERRTGKVLAAFGLTDVPPLRPEELARPFDGLSFADPAEFRARLREVLVRDVAESRRGPEGSPVKAALEMLRTLRPALPGIVDFGGLLPSSHRDFLSRFVPANFLLSAGPPPDHVEQLVALLDAGVLDVVGPDARIDAGFTISSPRVAGSRRNAGTLIDARAPGPDLARDRNPLLRQMLADGLISEFVNTDPATGESFATGGLAVTPAPFRVVDARGEPAPDIHALGVITQNTRWFTQVGTGRPGQDSPFCRDADAIAAAMLGAA</sequence>
<comment type="caution">
    <text evidence="2">The sequence shown here is derived from an EMBL/GenBank/DDBJ whole genome shotgun (WGS) entry which is preliminary data.</text>
</comment>
<dbReference type="Gene3D" id="3.50.50.60">
    <property type="entry name" value="FAD/NAD(P)-binding domain"/>
    <property type="match status" value="1"/>
</dbReference>
<dbReference type="PANTHER" id="PTHR40254:SF1">
    <property type="entry name" value="BLR0577 PROTEIN"/>
    <property type="match status" value="1"/>
</dbReference>
<dbReference type="InterPro" id="IPR036188">
    <property type="entry name" value="FAD/NAD-bd_sf"/>
</dbReference>
<dbReference type="EMBL" id="BAABCM010000013">
    <property type="protein sequence ID" value="GAA3843077.1"/>
    <property type="molecule type" value="Genomic_DNA"/>
</dbReference>
<feature type="domain" description="FAD-dependent urate hydroxylase HpyO/Asp monooxygenase CreE-like FAD/NAD(P)-binding" evidence="1">
    <location>
        <begin position="2"/>
        <end position="138"/>
    </location>
</feature>
<reference evidence="3" key="1">
    <citation type="journal article" date="2019" name="Int. J. Syst. Evol. Microbiol.">
        <title>The Global Catalogue of Microorganisms (GCM) 10K type strain sequencing project: providing services to taxonomists for standard genome sequencing and annotation.</title>
        <authorList>
            <consortium name="The Broad Institute Genomics Platform"/>
            <consortium name="The Broad Institute Genome Sequencing Center for Infectious Disease"/>
            <person name="Wu L."/>
            <person name="Ma J."/>
        </authorList>
    </citation>
    <scope>NUCLEOTIDE SEQUENCE [LARGE SCALE GENOMIC DNA]</scope>
    <source>
        <strain evidence="3">JCM 17017</strain>
    </source>
</reference>
<keyword evidence="3" id="KW-1185">Reference proteome</keyword>
<dbReference type="PANTHER" id="PTHR40254">
    <property type="entry name" value="BLR0577 PROTEIN"/>
    <property type="match status" value="1"/>
</dbReference>
<evidence type="ECO:0000313" key="2">
    <source>
        <dbReference type="EMBL" id="GAA3843077.1"/>
    </source>
</evidence>
<evidence type="ECO:0000313" key="3">
    <source>
        <dbReference type="Proteomes" id="UP001501624"/>
    </source>
</evidence>
<proteinExistence type="predicted"/>
<dbReference type="InterPro" id="IPR052189">
    <property type="entry name" value="L-asp_N-monooxygenase_NS-form"/>
</dbReference>
<dbReference type="SUPFAM" id="SSF51905">
    <property type="entry name" value="FAD/NAD(P)-binding domain"/>
    <property type="match status" value="1"/>
</dbReference>
<dbReference type="InterPro" id="IPR038732">
    <property type="entry name" value="HpyO/CreE_NAD-binding"/>
</dbReference>
<protein>
    <submittedName>
        <fullName evidence="2">FAD/NAD(P)-binding protein</fullName>
    </submittedName>
</protein>
<evidence type="ECO:0000259" key="1">
    <source>
        <dbReference type="Pfam" id="PF13454"/>
    </source>
</evidence>
<name>A0ABP7JEG6_9PSEU</name>
<organism evidence="2 3">
    <name type="scientific">Amycolatopsis tucumanensis</name>
    <dbReference type="NCBI Taxonomy" id="401106"/>
    <lineage>
        <taxon>Bacteria</taxon>
        <taxon>Bacillati</taxon>
        <taxon>Actinomycetota</taxon>
        <taxon>Actinomycetes</taxon>
        <taxon>Pseudonocardiales</taxon>
        <taxon>Pseudonocardiaceae</taxon>
        <taxon>Amycolatopsis</taxon>
    </lineage>
</organism>